<dbReference type="Pfam" id="PF01890">
    <property type="entry name" value="CbiG_C"/>
    <property type="match status" value="1"/>
</dbReference>
<evidence type="ECO:0000313" key="2">
    <source>
        <dbReference type="EMBL" id="SNT68553.1"/>
    </source>
</evidence>
<dbReference type="RefSeq" id="WP_089342474.1">
    <property type="nucleotide sequence ID" value="NZ_CP067129.1"/>
</dbReference>
<dbReference type="InterPro" id="IPR036518">
    <property type="entry name" value="CobE/GbiG_C_sf"/>
</dbReference>
<gene>
    <name evidence="2" type="ORF">SAMN05444959_101110</name>
</gene>
<dbReference type="Gene3D" id="3.30.420.180">
    <property type="entry name" value="CobE/GbiG C-terminal domain"/>
    <property type="match status" value="1"/>
</dbReference>
<reference evidence="2 3" key="1">
    <citation type="submission" date="2017-07" db="EMBL/GenBank/DDBJ databases">
        <authorList>
            <person name="Sun Z.S."/>
            <person name="Albrecht U."/>
            <person name="Echele G."/>
            <person name="Lee C.C."/>
        </authorList>
    </citation>
    <scope>NUCLEOTIDE SEQUENCE [LARGE SCALE GENOMIC DNA]</scope>
    <source>
        <strain evidence="2 3">DSM 14827</strain>
    </source>
</reference>
<keyword evidence="2" id="KW-0378">Hydrolase</keyword>
<dbReference type="Proteomes" id="UP000198307">
    <property type="component" value="Unassembled WGS sequence"/>
</dbReference>
<evidence type="ECO:0000259" key="1">
    <source>
        <dbReference type="Pfam" id="PF01890"/>
    </source>
</evidence>
<accession>A0A239PMF5</accession>
<evidence type="ECO:0000313" key="3">
    <source>
        <dbReference type="Proteomes" id="UP000198307"/>
    </source>
</evidence>
<proteinExistence type="predicted"/>
<dbReference type="GO" id="GO:0009236">
    <property type="term" value="P:cobalamin biosynthetic process"/>
    <property type="evidence" value="ECO:0007669"/>
    <property type="project" value="InterPro"/>
</dbReference>
<dbReference type="EMBL" id="FZQB01000001">
    <property type="protein sequence ID" value="SNT68553.1"/>
    <property type="molecule type" value="Genomic_DNA"/>
</dbReference>
<dbReference type="AlphaFoldDB" id="A0A239PMF5"/>
<sequence length="115" mass="11377">MKIAGIGCRPGASVEALRDALLRVLMIAGPVEGVATIPARAAELRALSLPLILVEVAGIETPTQSPRIQALHGTGSVAEAAAIAACGKDAVIIAARVTSACGTATAAIAESPESP</sequence>
<protein>
    <submittedName>
        <fullName evidence="2">Cobalt-precorrin 5A hydrolase</fullName>
    </submittedName>
</protein>
<dbReference type="InterPro" id="IPR002750">
    <property type="entry name" value="CobE/GbiG_C"/>
</dbReference>
<feature type="domain" description="CobE/GbiG C-terminal" evidence="1">
    <location>
        <begin position="3"/>
        <end position="109"/>
    </location>
</feature>
<organism evidence="2 3">
    <name type="scientific">Paracoccus seriniphilus</name>
    <dbReference type="NCBI Taxonomy" id="184748"/>
    <lineage>
        <taxon>Bacteria</taxon>
        <taxon>Pseudomonadati</taxon>
        <taxon>Pseudomonadota</taxon>
        <taxon>Alphaproteobacteria</taxon>
        <taxon>Rhodobacterales</taxon>
        <taxon>Paracoccaceae</taxon>
        <taxon>Paracoccus</taxon>
    </lineage>
</organism>
<dbReference type="OrthoDB" id="7475241at2"/>
<dbReference type="SUPFAM" id="SSF159664">
    <property type="entry name" value="CobE/GbiG C-terminal domain-like"/>
    <property type="match status" value="1"/>
</dbReference>
<keyword evidence="3" id="KW-1185">Reference proteome</keyword>
<dbReference type="GO" id="GO:0016787">
    <property type="term" value="F:hydrolase activity"/>
    <property type="evidence" value="ECO:0007669"/>
    <property type="project" value="UniProtKB-KW"/>
</dbReference>
<name>A0A239PMF5_9RHOB</name>